<evidence type="ECO:0000259" key="2">
    <source>
        <dbReference type="PROSITE" id="PS50975"/>
    </source>
</evidence>
<dbReference type="Proteomes" id="UP000254869">
    <property type="component" value="Unassembled WGS sequence"/>
</dbReference>
<sequence>MSSSDRGTVVLLQAKQALGREGLAEFAATVAAAGAGLRILRTGELNMVRDGDVPQPDTAVEQIADLAEWRSLLPSDTRAIVTNDEYLLGLARELCLERGLATTIPGSWANYRHKGVMRRLLEAAGVPVTESLIVTGGRTENAGGAAEFAAADRVVVKPAAEANLRGIRIERFAEVAAAELGDGLIERELTGPQYHSEVLVVDGVVTPLFSGRYIRSLLDLTRGIPSGSARVEPALETLLADLAVRTCAALGLDGTFTAHVEYLSATDDPADIVVSEVCARASGGEVPFQSRVIAGVDLEALNLALQAGLPCAEPKIDERASAGWLWHVGRPVAGAERIAELGVEAVFDSIKLGGRARLSGDSVDNVMSALEILAAVNEGYSG</sequence>
<dbReference type="GO" id="GO:0005524">
    <property type="term" value="F:ATP binding"/>
    <property type="evidence" value="ECO:0007669"/>
    <property type="project" value="UniProtKB-UniRule"/>
</dbReference>
<dbReference type="PROSITE" id="PS50975">
    <property type="entry name" value="ATP_GRASP"/>
    <property type="match status" value="1"/>
</dbReference>
<reference evidence="3 4" key="1">
    <citation type="submission" date="2018-07" db="EMBL/GenBank/DDBJ databases">
        <title>Genomic Encyclopedia of Type Strains, Phase IV (KMG-IV): sequencing the most valuable type-strain genomes for metagenomic binning, comparative biology and taxonomic classification.</title>
        <authorList>
            <person name="Goeker M."/>
        </authorList>
    </citation>
    <scope>NUCLEOTIDE SEQUENCE [LARGE SCALE GENOMIC DNA]</scope>
    <source>
        <strain evidence="3 4">DSM 44290</strain>
    </source>
</reference>
<evidence type="ECO:0000313" key="4">
    <source>
        <dbReference type="Proteomes" id="UP000254869"/>
    </source>
</evidence>
<evidence type="ECO:0000256" key="1">
    <source>
        <dbReference type="PROSITE-ProRule" id="PRU00409"/>
    </source>
</evidence>
<gene>
    <name evidence="3" type="ORF">DFR76_11654</name>
</gene>
<protein>
    <recommendedName>
        <fullName evidence="2">ATP-grasp domain-containing protein</fullName>
    </recommendedName>
</protein>
<keyword evidence="1" id="KW-0547">Nucleotide-binding</keyword>
<feature type="domain" description="ATP-grasp" evidence="2">
    <location>
        <begin position="118"/>
        <end position="307"/>
    </location>
</feature>
<proteinExistence type="predicted"/>
<dbReference type="Gene3D" id="3.30.470.20">
    <property type="entry name" value="ATP-grasp fold, B domain"/>
    <property type="match status" value="1"/>
</dbReference>
<dbReference type="AlphaFoldDB" id="A0A370HP24"/>
<evidence type="ECO:0000313" key="3">
    <source>
        <dbReference type="EMBL" id="RDI60322.1"/>
    </source>
</evidence>
<accession>A0A370HP24</accession>
<dbReference type="InterPro" id="IPR011761">
    <property type="entry name" value="ATP-grasp"/>
</dbReference>
<organism evidence="3 4">
    <name type="scientific">Nocardia pseudobrasiliensis</name>
    <dbReference type="NCBI Taxonomy" id="45979"/>
    <lineage>
        <taxon>Bacteria</taxon>
        <taxon>Bacillati</taxon>
        <taxon>Actinomycetota</taxon>
        <taxon>Actinomycetes</taxon>
        <taxon>Mycobacteriales</taxon>
        <taxon>Nocardiaceae</taxon>
        <taxon>Nocardia</taxon>
    </lineage>
</organism>
<dbReference type="SUPFAM" id="SSF56059">
    <property type="entry name" value="Glutathione synthetase ATP-binding domain-like"/>
    <property type="match status" value="1"/>
</dbReference>
<keyword evidence="4" id="KW-1185">Reference proteome</keyword>
<dbReference type="EMBL" id="QQBC01000016">
    <property type="protein sequence ID" value="RDI60322.1"/>
    <property type="molecule type" value="Genomic_DNA"/>
</dbReference>
<dbReference type="STRING" id="1210086.GCA_001613105_06273"/>
<comment type="caution">
    <text evidence="3">The sequence shown here is derived from an EMBL/GenBank/DDBJ whole genome shotgun (WGS) entry which is preliminary data.</text>
</comment>
<dbReference type="GO" id="GO:0046872">
    <property type="term" value="F:metal ion binding"/>
    <property type="evidence" value="ECO:0007669"/>
    <property type="project" value="InterPro"/>
</dbReference>
<name>A0A370HP24_9NOCA</name>
<keyword evidence="1" id="KW-0067">ATP-binding</keyword>